<proteinExistence type="predicted"/>
<sequence>MASVGNVLQEECCSQIEFVSPGITGVCQPMDVAVMRAVKDRVRSLHLHHHIENGFPSTPTEKRQGSHI</sequence>
<comment type="caution">
    <text evidence="1">The sequence shown here is derived from an EMBL/GenBank/DDBJ whole genome shotgun (WGS) entry which is preliminary data.</text>
</comment>
<reference evidence="1 2" key="1">
    <citation type="submission" date="2013-11" db="EMBL/GenBank/DDBJ databases">
        <title>The Genome Sequence of Phytophthora parasitica P1976.</title>
        <authorList>
            <consortium name="The Broad Institute Genomics Platform"/>
            <person name="Russ C."/>
            <person name="Tyler B."/>
            <person name="Panabieres F."/>
            <person name="Shan W."/>
            <person name="Tripathy S."/>
            <person name="Grunwald N."/>
            <person name="Machado M."/>
            <person name="Johnson C.S."/>
            <person name="Walker B."/>
            <person name="Young S."/>
            <person name="Zeng Q."/>
            <person name="Gargeya S."/>
            <person name="Fitzgerald M."/>
            <person name="Haas B."/>
            <person name="Abouelleil A."/>
            <person name="Allen A.W."/>
            <person name="Alvarado L."/>
            <person name="Arachchi H.M."/>
            <person name="Berlin A.M."/>
            <person name="Chapman S.B."/>
            <person name="Gainer-Dewar J."/>
            <person name="Goldberg J."/>
            <person name="Griggs A."/>
            <person name="Gujja S."/>
            <person name="Hansen M."/>
            <person name="Howarth C."/>
            <person name="Imamovic A."/>
            <person name="Ireland A."/>
            <person name="Larimer J."/>
            <person name="McCowan C."/>
            <person name="Murphy C."/>
            <person name="Pearson M."/>
            <person name="Poon T.W."/>
            <person name="Priest M."/>
            <person name="Roberts A."/>
            <person name="Saif S."/>
            <person name="Shea T."/>
            <person name="Sisk P."/>
            <person name="Sykes S."/>
            <person name="Wortman J."/>
            <person name="Nusbaum C."/>
            <person name="Birren B."/>
        </authorList>
    </citation>
    <scope>NUCLEOTIDE SEQUENCE [LARGE SCALE GENOMIC DNA]</scope>
    <source>
        <strain evidence="1 2">P1976</strain>
    </source>
</reference>
<evidence type="ECO:0000313" key="2">
    <source>
        <dbReference type="Proteomes" id="UP000028582"/>
    </source>
</evidence>
<organism evidence="1 2">
    <name type="scientific">Phytophthora nicotianae P1976</name>
    <dbReference type="NCBI Taxonomy" id="1317066"/>
    <lineage>
        <taxon>Eukaryota</taxon>
        <taxon>Sar</taxon>
        <taxon>Stramenopiles</taxon>
        <taxon>Oomycota</taxon>
        <taxon>Peronosporomycetes</taxon>
        <taxon>Peronosporales</taxon>
        <taxon>Peronosporaceae</taxon>
        <taxon>Phytophthora</taxon>
    </lineage>
</organism>
<protein>
    <submittedName>
        <fullName evidence="1">Uncharacterized protein</fullName>
    </submittedName>
</protein>
<dbReference type="AlphaFoldDB" id="A0A080ZC04"/>
<dbReference type="OrthoDB" id="108652at2759"/>
<evidence type="ECO:0000313" key="1">
    <source>
        <dbReference type="EMBL" id="ETO64165.1"/>
    </source>
</evidence>
<dbReference type="EMBL" id="ANJA01003323">
    <property type="protein sequence ID" value="ETO64165.1"/>
    <property type="molecule type" value="Genomic_DNA"/>
</dbReference>
<gene>
    <name evidence="1" type="ORF">F444_18259</name>
</gene>
<accession>A0A080ZC04</accession>
<name>A0A080ZC04_PHYNI</name>
<dbReference type="Proteomes" id="UP000028582">
    <property type="component" value="Unassembled WGS sequence"/>
</dbReference>